<protein>
    <recommendedName>
        <fullName evidence="5">3-methylmercaptopropionyl-CoA ligase</fullName>
        <ecNumber evidence="4">6.2.1.44</ecNumber>
    </recommendedName>
</protein>
<dbReference type="RefSeq" id="WP_094409215.1">
    <property type="nucleotide sequence ID" value="NZ_BMJZ01000001.1"/>
</dbReference>
<dbReference type="CDD" id="cd17631">
    <property type="entry name" value="FACL_FadD13-like"/>
    <property type="match status" value="1"/>
</dbReference>
<reference evidence="8 9" key="1">
    <citation type="submission" date="2017-07" db="EMBL/GenBank/DDBJ databases">
        <title>Elstera cyanobacteriorum sp. nov., a novel bacterium isolated from cyanobacterial aggregates in a eutrophic lake.</title>
        <authorList>
            <person name="Cai H."/>
        </authorList>
    </citation>
    <scope>NUCLEOTIDE SEQUENCE [LARGE SCALE GENOMIC DNA]</scope>
    <source>
        <strain evidence="8 9">TH019</strain>
    </source>
</reference>
<evidence type="ECO:0000259" key="7">
    <source>
        <dbReference type="Pfam" id="PF13193"/>
    </source>
</evidence>
<evidence type="ECO:0000256" key="1">
    <source>
        <dbReference type="ARBA" id="ARBA00006432"/>
    </source>
</evidence>
<organism evidence="8 9">
    <name type="scientific">Elstera cyanobacteriorum</name>
    <dbReference type="NCBI Taxonomy" id="2022747"/>
    <lineage>
        <taxon>Bacteria</taxon>
        <taxon>Pseudomonadati</taxon>
        <taxon>Pseudomonadota</taxon>
        <taxon>Alphaproteobacteria</taxon>
        <taxon>Rhodospirillales</taxon>
        <taxon>Rhodospirillaceae</taxon>
        <taxon>Elstera</taxon>
    </lineage>
</organism>
<evidence type="ECO:0000313" key="8">
    <source>
        <dbReference type="EMBL" id="OYQ18951.1"/>
    </source>
</evidence>
<dbReference type="InterPro" id="IPR020845">
    <property type="entry name" value="AMP-binding_CS"/>
</dbReference>
<comment type="similarity">
    <text evidence="1">Belongs to the ATP-dependent AMP-binding enzyme family.</text>
</comment>
<dbReference type="InterPro" id="IPR025110">
    <property type="entry name" value="AMP-bd_C"/>
</dbReference>
<dbReference type="AlphaFoldDB" id="A0A255XQ06"/>
<dbReference type="EMBL" id="NOXS01000032">
    <property type="protein sequence ID" value="OYQ18951.1"/>
    <property type="molecule type" value="Genomic_DNA"/>
</dbReference>
<proteinExistence type="inferred from homology"/>
<dbReference type="GO" id="GO:0006631">
    <property type="term" value="P:fatty acid metabolic process"/>
    <property type="evidence" value="ECO:0007669"/>
    <property type="project" value="TreeGrafter"/>
</dbReference>
<comment type="caution">
    <text evidence="8">The sequence shown here is derived from an EMBL/GenBank/DDBJ whole genome shotgun (WGS) entry which is preliminary data.</text>
</comment>
<dbReference type="FunFam" id="3.30.300.30:FF:000008">
    <property type="entry name" value="2,3-dihydroxybenzoate-AMP ligase"/>
    <property type="match status" value="1"/>
</dbReference>
<dbReference type="InterPro" id="IPR042099">
    <property type="entry name" value="ANL_N_sf"/>
</dbReference>
<dbReference type="Gene3D" id="3.40.50.12780">
    <property type="entry name" value="N-terminal domain of ligase-like"/>
    <property type="match status" value="1"/>
</dbReference>
<comment type="catalytic activity">
    <reaction evidence="3">
        <text>3-(methylsulfanyl)propanoate + ATP + CoA = 3-(methylsulfanyl)propanoyl-CoA + AMP + diphosphate</text>
        <dbReference type="Rhea" id="RHEA:43052"/>
        <dbReference type="ChEBI" id="CHEBI:30616"/>
        <dbReference type="ChEBI" id="CHEBI:33019"/>
        <dbReference type="ChEBI" id="CHEBI:49016"/>
        <dbReference type="ChEBI" id="CHEBI:57287"/>
        <dbReference type="ChEBI" id="CHEBI:82815"/>
        <dbReference type="ChEBI" id="CHEBI:456215"/>
        <dbReference type="EC" id="6.2.1.44"/>
    </reaction>
    <physiologicalReaction direction="left-to-right" evidence="3">
        <dbReference type="Rhea" id="RHEA:43053"/>
    </physiologicalReaction>
</comment>
<dbReference type="PROSITE" id="PS00455">
    <property type="entry name" value="AMP_BINDING"/>
    <property type="match status" value="1"/>
</dbReference>
<keyword evidence="2 8" id="KW-0436">Ligase</keyword>
<dbReference type="EC" id="6.2.1.44" evidence="4"/>
<dbReference type="PANTHER" id="PTHR43201:SF5">
    <property type="entry name" value="MEDIUM-CHAIN ACYL-COA LIGASE ACSF2, MITOCHONDRIAL"/>
    <property type="match status" value="1"/>
</dbReference>
<dbReference type="PANTHER" id="PTHR43201">
    <property type="entry name" value="ACYL-COA SYNTHETASE"/>
    <property type="match status" value="1"/>
</dbReference>
<dbReference type="Gene3D" id="3.30.300.30">
    <property type="match status" value="1"/>
</dbReference>
<dbReference type="Proteomes" id="UP000216361">
    <property type="component" value="Unassembled WGS sequence"/>
</dbReference>
<keyword evidence="9" id="KW-1185">Reference proteome</keyword>
<feature type="domain" description="AMP-dependent synthetase/ligase" evidence="6">
    <location>
        <begin position="10"/>
        <end position="360"/>
    </location>
</feature>
<evidence type="ECO:0000256" key="5">
    <source>
        <dbReference type="ARBA" id="ARBA00067668"/>
    </source>
</evidence>
<evidence type="ECO:0000259" key="6">
    <source>
        <dbReference type="Pfam" id="PF00501"/>
    </source>
</evidence>
<dbReference type="GO" id="GO:0031956">
    <property type="term" value="F:medium-chain fatty acid-CoA ligase activity"/>
    <property type="evidence" value="ECO:0007669"/>
    <property type="project" value="TreeGrafter"/>
</dbReference>
<dbReference type="InterPro" id="IPR000873">
    <property type="entry name" value="AMP-dep_synth/lig_dom"/>
</dbReference>
<dbReference type="Pfam" id="PF00501">
    <property type="entry name" value="AMP-binding"/>
    <property type="match status" value="1"/>
</dbReference>
<dbReference type="OrthoDB" id="9803968at2"/>
<evidence type="ECO:0000256" key="4">
    <source>
        <dbReference type="ARBA" id="ARBA00066616"/>
    </source>
</evidence>
<evidence type="ECO:0000256" key="3">
    <source>
        <dbReference type="ARBA" id="ARBA00051915"/>
    </source>
</evidence>
<evidence type="ECO:0000256" key="2">
    <source>
        <dbReference type="ARBA" id="ARBA00022598"/>
    </source>
</evidence>
<feature type="domain" description="AMP-binding enzyme C-terminal" evidence="7">
    <location>
        <begin position="411"/>
        <end position="486"/>
    </location>
</feature>
<dbReference type="SUPFAM" id="SSF56801">
    <property type="entry name" value="Acetyl-CoA synthetase-like"/>
    <property type="match status" value="1"/>
</dbReference>
<dbReference type="InterPro" id="IPR045851">
    <property type="entry name" value="AMP-bd_C_sf"/>
</dbReference>
<name>A0A255XQ06_9PROT</name>
<evidence type="ECO:0000313" key="9">
    <source>
        <dbReference type="Proteomes" id="UP000216361"/>
    </source>
</evidence>
<gene>
    <name evidence="8" type="ORF">CHR90_11950</name>
</gene>
<sequence>MKRIPDLCAQRAMLTPDAPAFADPIGGRVWSFGEIERRVGRGAALLRGLKITEGDRIAVLCHNSVAFFELLFACARAKVILVPLNWRQTPAELTPVLDDSGAKLLIHDGPTADLASKLAAATRLPIRSLTEWDAQCSEPGDSLAPTEWETDAPWYLLYTSGTTGKPKAVIQTAGMALANMINVQTATGIGPETKSLNFLPLFHTAGINLHTLPVFFVGGLSQVLPKFDVDLVLSLIQQGGITVFFGVPAIYQAISLHPAFENTDFSGVKHWGCGGAPISAALIQTFLARGVNICNGMGMTETGPTVFFMDRAHAPTKIGSVGKPQLLSEVRLVGADGGDVADGEDGELWFRGPGITPGYFNNPMATEGAFAPGGWLRSGDIARRDHDGYVTIVDRIKDMYISGGENVYPAEVEHVLQAHPAVLEAAVVGVADEKWGEVGHAAVILRPGHSAEPGLLQQYARGLLATYKVPKHITIVTDFPRTAAGKVQKHHLRAALTAPHPSESPE</sequence>
<dbReference type="Pfam" id="PF13193">
    <property type="entry name" value="AMP-binding_C"/>
    <property type="match status" value="1"/>
</dbReference>
<accession>A0A255XQ06</accession>